<dbReference type="KEGG" id="cza:CYCME_0089"/>
<dbReference type="Proteomes" id="UP000015380">
    <property type="component" value="Chromosome"/>
</dbReference>
<protein>
    <recommendedName>
        <fullName evidence="3">DUF2288 domain-containing protein</fullName>
    </recommendedName>
</protein>
<evidence type="ECO:0000313" key="2">
    <source>
        <dbReference type="Proteomes" id="UP000015380"/>
    </source>
</evidence>
<keyword evidence="2" id="KW-1185">Reference proteome</keyword>
<evidence type="ECO:0008006" key="3">
    <source>
        <dbReference type="Google" id="ProtNLM"/>
    </source>
</evidence>
<dbReference type="AlphaFoldDB" id="S5TC93"/>
<dbReference type="InterPro" id="IPR018741">
    <property type="entry name" value="DUF2288"/>
</dbReference>
<dbReference type="eggNOG" id="COG5626">
    <property type="taxonomic scope" value="Bacteria"/>
</dbReference>
<dbReference type="PATRIC" id="fig|1198232.3.peg.90"/>
<dbReference type="Pfam" id="PF10052">
    <property type="entry name" value="DUF2288"/>
    <property type="match status" value="1"/>
</dbReference>
<sequence>MKNKTDQWHTLHAETASIEWKDLERFFARGNLLRVSSELDLVDAAVEIANDNKPVIEQWIAENRLSAVSNKEALLWSKGDSNLWSVIVLPWILVQQRKGAR</sequence>
<dbReference type="EMBL" id="CP005996">
    <property type="protein sequence ID" value="AGS38432.1"/>
    <property type="molecule type" value="Genomic_DNA"/>
</dbReference>
<name>S5TC93_9GAMM</name>
<proteinExistence type="predicted"/>
<dbReference type="RefSeq" id="WP_020931802.1">
    <property type="nucleotide sequence ID" value="NC_021917.1"/>
</dbReference>
<reference evidence="1 2" key="1">
    <citation type="submission" date="2013-05" db="EMBL/GenBank/DDBJ databases">
        <title>Between feast and famine: a lifestyle of most important marine PAH-degrading bacterium Cycloclasticus sp. 7ME.</title>
        <authorList>
            <person name="Yakimov M.M."/>
            <person name="Messina E."/>
            <person name="Genovese M."/>
            <person name="Denaro R."/>
            <person name="Crisafi F."/>
            <person name="Russo D."/>
            <person name="Cappello S."/>
            <person name="Santisi S."/>
            <person name="Smedile F."/>
            <person name="Golyshina O.V."/>
            <person name="Tran H."/>
            <person name="Pieper D.H."/>
            <person name="Golyshin P.N."/>
            <person name="Giuliano L."/>
        </authorList>
    </citation>
    <scope>NUCLEOTIDE SEQUENCE [LARGE SCALE GENOMIC DNA]</scope>
    <source>
        <strain evidence="1 2">78-ME</strain>
    </source>
</reference>
<evidence type="ECO:0000313" key="1">
    <source>
        <dbReference type="EMBL" id="AGS38432.1"/>
    </source>
</evidence>
<accession>S5TC93</accession>
<reference evidence="2" key="2">
    <citation type="journal article" date="2016" name="Environ. Microbiol. Rep.">
        <title>Analysis of defence systems and a conjugative IncP-1 plasmid in the marine polyaromatic hydrocarbons-degrading bacterium Cycloclasticus sp. 78-ME.</title>
        <authorList>
            <person name="Yakimov M.M."/>
            <person name="Crisafi F."/>
            <person name="Messina E."/>
            <person name="Smedile F."/>
            <person name="Lopatina A."/>
            <person name="Denaro R."/>
            <person name="Pieper D.H."/>
            <person name="Golyshin P.N."/>
            <person name="Giuliano L."/>
        </authorList>
    </citation>
    <scope>NUCLEOTIDE SEQUENCE [LARGE SCALE GENOMIC DNA]</scope>
    <source>
        <strain evidence="2">78-ME</strain>
    </source>
</reference>
<organism evidence="1 2">
    <name type="scientific">Cycloclasticus zancles 78-ME</name>
    <dbReference type="NCBI Taxonomy" id="1198232"/>
    <lineage>
        <taxon>Bacteria</taxon>
        <taxon>Pseudomonadati</taxon>
        <taxon>Pseudomonadota</taxon>
        <taxon>Gammaproteobacteria</taxon>
        <taxon>Thiotrichales</taxon>
        <taxon>Piscirickettsiaceae</taxon>
        <taxon>Cycloclasticus</taxon>
    </lineage>
</organism>
<dbReference type="HOGENOM" id="CLU_137225_2_0_6"/>
<gene>
    <name evidence="1" type="ORF">CYCME_0089</name>
</gene>